<keyword evidence="2" id="KW-0812">Transmembrane</keyword>
<dbReference type="Proteomes" id="UP000515708">
    <property type="component" value="Chromosome"/>
</dbReference>
<gene>
    <name evidence="3" type="ORF">FVO59_09145</name>
</gene>
<reference evidence="3 4" key="1">
    <citation type="journal article" date="2020" name="Front. Microbiol.">
        <title>Design of Bacterial Strain-Specific qPCR Assays Using NGS Data and Publicly Available Resources and Its Application to Track Biocontrol Strains.</title>
        <authorList>
            <person name="Hernandez I."/>
            <person name="Sant C."/>
            <person name="Martinez R."/>
            <person name="Fernandez C."/>
        </authorList>
    </citation>
    <scope>NUCLEOTIDE SEQUENCE [LARGE SCALE GENOMIC DNA]</scope>
    <source>
        <strain evidence="3 4">B24</strain>
    </source>
</reference>
<feature type="transmembrane region" description="Helical" evidence="2">
    <location>
        <begin position="28"/>
        <end position="49"/>
    </location>
</feature>
<evidence type="ECO:0000313" key="3">
    <source>
        <dbReference type="EMBL" id="QMU97365.1"/>
    </source>
</evidence>
<dbReference type="PRINTS" id="PR01217">
    <property type="entry name" value="PRICHEXTENSN"/>
</dbReference>
<feature type="compositionally biased region" description="Pro residues" evidence="1">
    <location>
        <begin position="337"/>
        <end position="356"/>
    </location>
</feature>
<dbReference type="EMBL" id="CP043732">
    <property type="protein sequence ID" value="QMU97365.1"/>
    <property type="molecule type" value="Genomic_DNA"/>
</dbReference>
<sequence>MSDVTPSAEQQASAGDQKPMSSKLLRGAIWIAIGALIAAALVCVVWVLVGDQDGIVGRAFLTILLLALFAGVAIAEAHLAERRPDWLALASMISWIIVLLVGAVKIWLPRDIAESYGWVGVRFFQFLLVIGILQLALVHLRLFVKASRRYVTTFTRVIVIVTFAMLAALVAMLVFHLSFPDQFVYDDLYWRIVIALAILAAVGTTLIPLLNALFAPRAPRHPAAQAIAPQQMWPTYADGRTPLPALPDGSPDVNAYYTGRPTYAPQQTPSFPTLEAAQHPYGQSAQSGFPTVAPRVERTPDASAPIAHVPGRHDEAHAPAVPAPPAPPAPHGGSGAPVPPPVPPAPPLPLPLPQPPASEAAASPDAPPAPRPPQAPEAQQ</sequence>
<proteinExistence type="predicted"/>
<dbReference type="AlphaFoldDB" id="A0A7D8AJF1"/>
<feature type="transmembrane region" description="Helical" evidence="2">
    <location>
        <begin position="188"/>
        <end position="210"/>
    </location>
</feature>
<feature type="compositionally biased region" description="Pro residues" evidence="1">
    <location>
        <begin position="365"/>
        <end position="380"/>
    </location>
</feature>
<feature type="compositionally biased region" description="Pro residues" evidence="1">
    <location>
        <begin position="321"/>
        <end position="330"/>
    </location>
</feature>
<feature type="transmembrane region" description="Helical" evidence="2">
    <location>
        <begin position="123"/>
        <end position="144"/>
    </location>
</feature>
<evidence type="ECO:0000256" key="1">
    <source>
        <dbReference type="SAM" id="MobiDB-lite"/>
    </source>
</evidence>
<feature type="transmembrane region" description="Helical" evidence="2">
    <location>
        <begin position="55"/>
        <end position="74"/>
    </location>
</feature>
<accession>A0A7D8AJF1</accession>
<protein>
    <submittedName>
        <fullName evidence="3">YfhO family protein</fullName>
    </submittedName>
</protein>
<feature type="region of interest" description="Disordered" evidence="1">
    <location>
        <begin position="247"/>
        <end position="274"/>
    </location>
</feature>
<organism evidence="3 4">
    <name type="scientific">Microbacterium esteraromaticum</name>
    <dbReference type="NCBI Taxonomy" id="57043"/>
    <lineage>
        <taxon>Bacteria</taxon>
        <taxon>Bacillati</taxon>
        <taxon>Actinomycetota</taxon>
        <taxon>Actinomycetes</taxon>
        <taxon>Micrococcales</taxon>
        <taxon>Microbacteriaceae</taxon>
        <taxon>Microbacterium</taxon>
    </lineage>
</organism>
<dbReference type="RefSeq" id="WP_182252360.1">
    <property type="nucleotide sequence ID" value="NZ_CP043732.1"/>
</dbReference>
<evidence type="ECO:0000256" key="2">
    <source>
        <dbReference type="SAM" id="Phobius"/>
    </source>
</evidence>
<keyword evidence="2" id="KW-1133">Transmembrane helix</keyword>
<feature type="transmembrane region" description="Helical" evidence="2">
    <location>
        <begin position="86"/>
        <end position="108"/>
    </location>
</feature>
<name>A0A7D8AJF1_9MICO</name>
<feature type="transmembrane region" description="Helical" evidence="2">
    <location>
        <begin position="156"/>
        <end position="176"/>
    </location>
</feature>
<keyword evidence="2" id="KW-0472">Membrane</keyword>
<evidence type="ECO:0000313" key="4">
    <source>
        <dbReference type="Proteomes" id="UP000515708"/>
    </source>
</evidence>
<feature type="region of interest" description="Disordered" evidence="1">
    <location>
        <begin position="303"/>
        <end position="380"/>
    </location>
</feature>